<feature type="domain" description="Methyltransferase type 11" evidence="4">
    <location>
        <begin position="77"/>
        <end position="174"/>
    </location>
</feature>
<dbReference type="GO" id="GO:0008168">
    <property type="term" value="F:methyltransferase activity"/>
    <property type="evidence" value="ECO:0007669"/>
    <property type="project" value="UniProtKB-KW"/>
</dbReference>
<dbReference type="GO" id="GO:0032259">
    <property type="term" value="P:methylation"/>
    <property type="evidence" value="ECO:0007669"/>
    <property type="project" value="UniProtKB-KW"/>
</dbReference>
<sequence length="265" mass="30717">MSRNSIDNRKKMVALRHTHFQQHLPINQQLIDLVGDIDSHAFLRNPASQNIFLYLTEYVRAILEYWFGASLDKIRVLDWGCGKGHISFLMREMGIEITSCDVRGADDSAFGQITPIIEKASLKVVTLEHPYLLPFSDASFDVVLSFGVLEHVPNDLASLAEIHRVLKPSGLLLCFFLPYYLSWTQHLAHLRGDFYHDRLYSKKMVKHLLKQTNFELLDLWHRQLLPKNRVSYAKYHIFESVDQWLTKNTPLKYTATNIEFVAVKS</sequence>
<reference evidence="5" key="1">
    <citation type="submission" date="2020-10" db="EMBL/GenBank/DDBJ databases">
        <authorList>
            <person name="Castelo-Branco R."/>
            <person name="Eusebio N."/>
            <person name="Adriana R."/>
            <person name="Vieira A."/>
            <person name="Brugerolle De Fraissinette N."/>
            <person name="Rezende De Castro R."/>
            <person name="Schneider M.P."/>
            <person name="Vasconcelos V."/>
            <person name="Leao P.N."/>
        </authorList>
    </citation>
    <scope>NUCLEOTIDE SEQUENCE</scope>
    <source>
        <strain evidence="5">LEGE 12446</strain>
    </source>
</reference>
<dbReference type="PANTHER" id="PTHR43464:SF19">
    <property type="entry name" value="UBIQUINONE BIOSYNTHESIS O-METHYLTRANSFERASE, MITOCHONDRIAL"/>
    <property type="match status" value="1"/>
</dbReference>
<dbReference type="AlphaFoldDB" id="A0A8J7D3G7"/>
<accession>A0A8J7D3G7</accession>
<keyword evidence="2" id="KW-0808">Transferase</keyword>
<dbReference type="InterPro" id="IPR029063">
    <property type="entry name" value="SAM-dependent_MTases_sf"/>
</dbReference>
<dbReference type="Gene3D" id="3.40.50.150">
    <property type="entry name" value="Vaccinia Virus protein VP39"/>
    <property type="match status" value="1"/>
</dbReference>
<dbReference type="SUPFAM" id="SSF53335">
    <property type="entry name" value="S-adenosyl-L-methionine-dependent methyltransferases"/>
    <property type="match status" value="1"/>
</dbReference>
<evidence type="ECO:0000256" key="1">
    <source>
        <dbReference type="ARBA" id="ARBA00022603"/>
    </source>
</evidence>
<dbReference type="EMBL" id="JADEXS010000747">
    <property type="protein sequence ID" value="MBE9026972.1"/>
    <property type="molecule type" value="Genomic_DNA"/>
</dbReference>
<comment type="caution">
    <text evidence="5">The sequence shown here is derived from an EMBL/GenBank/DDBJ whole genome shotgun (WGS) entry which is preliminary data.</text>
</comment>
<keyword evidence="1 5" id="KW-0489">Methyltransferase</keyword>
<dbReference type="InterPro" id="IPR013216">
    <property type="entry name" value="Methyltransf_11"/>
</dbReference>
<protein>
    <submittedName>
        <fullName evidence="5">Class I SAM-dependent methyltransferase</fullName>
    </submittedName>
</protein>
<dbReference type="CDD" id="cd02440">
    <property type="entry name" value="AdoMet_MTases"/>
    <property type="match status" value="1"/>
</dbReference>
<dbReference type="PANTHER" id="PTHR43464">
    <property type="entry name" value="METHYLTRANSFERASE"/>
    <property type="match status" value="1"/>
</dbReference>
<dbReference type="Proteomes" id="UP000622533">
    <property type="component" value="Unassembled WGS sequence"/>
</dbReference>
<organism evidence="5 6">
    <name type="scientific">Desmonostoc muscorum LEGE 12446</name>
    <dbReference type="NCBI Taxonomy" id="1828758"/>
    <lineage>
        <taxon>Bacteria</taxon>
        <taxon>Bacillati</taxon>
        <taxon>Cyanobacteriota</taxon>
        <taxon>Cyanophyceae</taxon>
        <taxon>Nostocales</taxon>
        <taxon>Nostocaceae</taxon>
        <taxon>Desmonostoc</taxon>
    </lineage>
</organism>
<evidence type="ECO:0000256" key="3">
    <source>
        <dbReference type="ARBA" id="ARBA00022691"/>
    </source>
</evidence>
<dbReference type="Pfam" id="PF08241">
    <property type="entry name" value="Methyltransf_11"/>
    <property type="match status" value="1"/>
</dbReference>
<evidence type="ECO:0000256" key="2">
    <source>
        <dbReference type="ARBA" id="ARBA00022679"/>
    </source>
</evidence>
<evidence type="ECO:0000313" key="5">
    <source>
        <dbReference type="EMBL" id="MBE9026972.1"/>
    </source>
</evidence>
<keyword evidence="6" id="KW-1185">Reference proteome</keyword>
<keyword evidence="3" id="KW-0949">S-adenosyl-L-methionine</keyword>
<gene>
    <name evidence="5" type="ORF">IQ276_32545</name>
</gene>
<evidence type="ECO:0000259" key="4">
    <source>
        <dbReference type="Pfam" id="PF08241"/>
    </source>
</evidence>
<proteinExistence type="predicted"/>
<dbReference type="RefSeq" id="WP_193923856.1">
    <property type="nucleotide sequence ID" value="NZ_JADEXS020000001.1"/>
</dbReference>
<evidence type="ECO:0000313" key="6">
    <source>
        <dbReference type="Proteomes" id="UP000622533"/>
    </source>
</evidence>
<name>A0A8J7D3G7_DESMC</name>